<dbReference type="GO" id="GO:0005975">
    <property type="term" value="P:carbohydrate metabolic process"/>
    <property type="evidence" value="ECO:0007669"/>
    <property type="project" value="InterPro"/>
</dbReference>
<name>A0A921G452_SPOPS</name>
<dbReference type="PROSITE" id="PS51762">
    <property type="entry name" value="GH16_2"/>
    <property type="match status" value="1"/>
</dbReference>
<dbReference type="EMBL" id="DYWT01000253">
    <property type="protein sequence ID" value="HJF33316.1"/>
    <property type="molecule type" value="Genomic_DNA"/>
</dbReference>
<protein>
    <submittedName>
        <fullName evidence="3">Glycoside hydrolase family 16 protein</fullName>
    </submittedName>
</protein>
<comment type="similarity">
    <text evidence="1">Belongs to the glycosyl hydrolase 16 family.</text>
</comment>
<dbReference type="InterPro" id="IPR013320">
    <property type="entry name" value="ConA-like_dom_sf"/>
</dbReference>
<evidence type="ECO:0000256" key="1">
    <source>
        <dbReference type="ARBA" id="ARBA00006865"/>
    </source>
</evidence>
<feature type="domain" description="GH16" evidence="2">
    <location>
        <begin position="19"/>
        <end position="271"/>
    </location>
</feature>
<dbReference type="GO" id="GO:0004553">
    <property type="term" value="F:hydrolase activity, hydrolyzing O-glycosyl compounds"/>
    <property type="evidence" value="ECO:0007669"/>
    <property type="project" value="InterPro"/>
</dbReference>
<dbReference type="Pfam" id="PF00722">
    <property type="entry name" value="Glyco_hydro_16"/>
    <property type="match status" value="1"/>
</dbReference>
<dbReference type="PANTHER" id="PTHR10963">
    <property type="entry name" value="GLYCOSYL HYDROLASE-RELATED"/>
    <property type="match status" value="1"/>
</dbReference>
<reference evidence="3" key="2">
    <citation type="submission" date="2021-09" db="EMBL/GenBank/DDBJ databases">
        <authorList>
            <person name="Gilroy R."/>
        </authorList>
    </citation>
    <scope>NUCLEOTIDE SEQUENCE</scope>
    <source>
        <strain evidence="3">CHK171-7178</strain>
    </source>
</reference>
<dbReference type="Proteomes" id="UP000698173">
    <property type="component" value="Unassembled WGS sequence"/>
</dbReference>
<dbReference type="AlphaFoldDB" id="A0A921G452"/>
<dbReference type="CDD" id="cd08023">
    <property type="entry name" value="GH16_laminarinase_like"/>
    <property type="match status" value="1"/>
</dbReference>
<dbReference type="Gene3D" id="2.60.120.200">
    <property type="match status" value="1"/>
</dbReference>
<dbReference type="PANTHER" id="PTHR10963:SF55">
    <property type="entry name" value="GLYCOSIDE HYDROLASE FAMILY 16 PROTEIN"/>
    <property type="match status" value="1"/>
</dbReference>
<evidence type="ECO:0000313" key="3">
    <source>
        <dbReference type="EMBL" id="HJF33316.1"/>
    </source>
</evidence>
<organism evidence="3 4">
    <name type="scientific">Sporosarcina psychrophila</name>
    <name type="common">Bacillus psychrophilus</name>
    <dbReference type="NCBI Taxonomy" id="1476"/>
    <lineage>
        <taxon>Bacteria</taxon>
        <taxon>Bacillati</taxon>
        <taxon>Bacillota</taxon>
        <taxon>Bacilli</taxon>
        <taxon>Bacillales</taxon>
        <taxon>Caryophanaceae</taxon>
        <taxon>Sporosarcina</taxon>
    </lineage>
</organism>
<dbReference type="InterPro" id="IPR000757">
    <property type="entry name" value="Beta-glucanase-like"/>
</dbReference>
<sequence>MRYRLIVIILLLVGCSDPSTKPHIPAPEENLIIELPQEKAIPIDTEYVDEYTQSGWTITFRDEFDQSELSTIRWNKVNDGYKDYGRLHYYLPEQVSIASENLILNVDNNAYGDFPFRSGAVTTKGKHEQLYGKFDIRAKLPSGQGLFPAIWLLPSDNKAYPEIDIVEMLGQLTDEIWHVAHKEAGNREFKLTEGIDGSEWHVYTLDWLEEELIFYIDGKEQFRTPNISNTSMYLWMNVAVGGVWVGDPDEQTIFPASMEVDYVRIYSKNKS</sequence>
<evidence type="ECO:0000313" key="4">
    <source>
        <dbReference type="Proteomes" id="UP000698173"/>
    </source>
</evidence>
<gene>
    <name evidence="3" type="ORF">K8V56_16255</name>
</gene>
<proteinExistence type="inferred from homology"/>
<keyword evidence="3" id="KW-0378">Hydrolase</keyword>
<comment type="caution">
    <text evidence="3">The sequence shown here is derived from an EMBL/GenBank/DDBJ whole genome shotgun (WGS) entry which is preliminary data.</text>
</comment>
<evidence type="ECO:0000259" key="2">
    <source>
        <dbReference type="PROSITE" id="PS51762"/>
    </source>
</evidence>
<dbReference type="SUPFAM" id="SSF49899">
    <property type="entry name" value="Concanavalin A-like lectins/glucanases"/>
    <property type="match status" value="1"/>
</dbReference>
<dbReference type="PROSITE" id="PS51257">
    <property type="entry name" value="PROKAR_LIPOPROTEIN"/>
    <property type="match status" value="1"/>
</dbReference>
<dbReference type="InterPro" id="IPR050546">
    <property type="entry name" value="Glycosyl_Hydrlase_16"/>
</dbReference>
<accession>A0A921G452</accession>
<reference evidence="3" key="1">
    <citation type="journal article" date="2021" name="PeerJ">
        <title>Extensive microbial diversity within the chicken gut microbiome revealed by metagenomics and culture.</title>
        <authorList>
            <person name="Gilroy R."/>
            <person name="Ravi A."/>
            <person name="Getino M."/>
            <person name="Pursley I."/>
            <person name="Horton D.L."/>
            <person name="Alikhan N.F."/>
            <person name="Baker D."/>
            <person name="Gharbi K."/>
            <person name="Hall N."/>
            <person name="Watson M."/>
            <person name="Adriaenssens E.M."/>
            <person name="Foster-Nyarko E."/>
            <person name="Jarju S."/>
            <person name="Secka A."/>
            <person name="Antonio M."/>
            <person name="Oren A."/>
            <person name="Chaudhuri R.R."/>
            <person name="La Ragione R."/>
            <person name="Hildebrand F."/>
            <person name="Pallen M.J."/>
        </authorList>
    </citation>
    <scope>NUCLEOTIDE SEQUENCE</scope>
    <source>
        <strain evidence="3">CHK171-7178</strain>
    </source>
</reference>